<reference evidence="1" key="1">
    <citation type="submission" date="2021-01" db="EMBL/GenBank/DDBJ databases">
        <title>Whole genome shotgun sequence of Planotetraspora silvatica NBRC 100141.</title>
        <authorList>
            <person name="Komaki H."/>
            <person name="Tamura T."/>
        </authorList>
    </citation>
    <scope>NUCLEOTIDE SEQUENCE</scope>
    <source>
        <strain evidence="1">NBRC 100141</strain>
    </source>
</reference>
<sequence>MAENATNVMFMGGDSESEPNIVQERVIEKATRLFASLGYDGTPAQTIADAAGLDIATVTDLVGGKREIYMTVMRRSHLATQAMLDSALAEFTPDRAGVLLVVDRFLDFHIDHPEIPELWIHRWMSDAADITGVEALYLKPNRDRINDAFRGVVGSNMDLDVNLEVIVWCIRGFVVGGMLSPKGEPHGPRDTVYLQRFRAHLHQLVTRMLRLDG</sequence>
<organism evidence="1 2">
    <name type="scientific">Planotetraspora silvatica</name>
    <dbReference type="NCBI Taxonomy" id="234614"/>
    <lineage>
        <taxon>Bacteria</taxon>
        <taxon>Bacillati</taxon>
        <taxon>Actinomycetota</taxon>
        <taxon>Actinomycetes</taxon>
        <taxon>Streptosporangiales</taxon>
        <taxon>Streptosporangiaceae</taxon>
        <taxon>Planotetraspora</taxon>
    </lineage>
</organism>
<dbReference type="Proteomes" id="UP000644610">
    <property type="component" value="Unassembled WGS sequence"/>
</dbReference>
<evidence type="ECO:0008006" key="3">
    <source>
        <dbReference type="Google" id="ProtNLM"/>
    </source>
</evidence>
<keyword evidence="2" id="KW-1185">Reference proteome</keyword>
<name>A0A8J3UQX9_9ACTN</name>
<evidence type="ECO:0000313" key="1">
    <source>
        <dbReference type="EMBL" id="GII49135.1"/>
    </source>
</evidence>
<dbReference type="SUPFAM" id="SSF46689">
    <property type="entry name" value="Homeodomain-like"/>
    <property type="match status" value="1"/>
</dbReference>
<dbReference type="Gene3D" id="1.10.357.10">
    <property type="entry name" value="Tetracycline Repressor, domain 2"/>
    <property type="match status" value="1"/>
</dbReference>
<dbReference type="AlphaFoldDB" id="A0A8J3UQX9"/>
<comment type="caution">
    <text evidence="1">The sequence shown here is derived from an EMBL/GenBank/DDBJ whole genome shotgun (WGS) entry which is preliminary data.</text>
</comment>
<proteinExistence type="predicted"/>
<evidence type="ECO:0000313" key="2">
    <source>
        <dbReference type="Proteomes" id="UP000644610"/>
    </source>
</evidence>
<protein>
    <recommendedName>
        <fullName evidence="3">TetR/AcrR family transcriptional regulator</fullName>
    </recommendedName>
</protein>
<gene>
    <name evidence="1" type="ORF">Psi02_55590</name>
</gene>
<dbReference type="EMBL" id="BOOQ01000039">
    <property type="protein sequence ID" value="GII49135.1"/>
    <property type="molecule type" value="Genomic_DNA"/>
</dbReference>
<accession>A0A8J3UQX9</accession>
<dbReference type="InterPro" id="IPR009057">
    <property type="entry name" value="Homeodomain-like_sf"/>
</dbReference>